<feature type="transmembrane region" description="Helical" evidence="9">
    <location>
        <begin position="12"/>
        <end position="33"/>
    </location>
</feature>
<feature type="transmembrane region" description="Helical" evidence="9">
    <location>
        <begin position="196"/>
        <end position="216"/>
    </location>
</feature>
<evidence type="ECO:0000256" key="5">
    <source>
        <dbReference type="ARBA" id="ARBA00022989"/>
    </source>
</evidence>
<name>A0A1G4INH6_9SACH</name>
<comment type="subcellular location">
    <subcellularLocation>
        <location evidence="1">Membrane</location>
        <topology evidence="1">Multi-pass membrane protein</topology>
    </subcellularLocation>
</comment>
<dbReference type="InterPro" id="IPR031155">
    <property type="entry name" value="DUR"/>
</dbReference>
<evidence type="ECO:0000256" key="1">
    <source>
        <dbReference type="ARBA" id="ARBA00004141"/>
    </source>
</evidence>
<feature type="transmembrane region" description="Helical" evidence="9">
    <location>
        <begin position="424"/>
        <end position="446"/>
    </location>
</feature>
<dbReference type="STRING" id="1266660.A0A1G4INH6"/>
<feature type="transmembrane region" description="Helical" evidence="9">
    <location>
        <begin position="162"/>
        <end position="184"/>
    </location>
</feature>
<dbReference type="Pfam" id="PF00474">
    <property type="entry name" value="SSF"/>
    <property type="match status" value="1"/>
</dbReference>
<feature type="transmembrane region" description="Helical" evidence="9">
    <location>
        <begin position="287"/>
        <end position="312"/>
    </location>
</feature>
<evidence type="ECO:0000313" key="11">
    <source>
        <dbReference type="Proteomes" id="UP000190274"/>
    </source>
</evidence>
<dbReference type="GO" id="GO:0015489">
    <property type="term" value="F:putrescine transmembrane transporter activity"/>
    <property type="evidence" value="ECO:0007669"/>
    <property type="project" value="TreeGrafter"/>
</dbReference>
<keyword evidence="6 9" id="KW-0472">Membrane</keyword>
<feature type="region of interest" description="Disordered" evidence="8">
    <location>
        <begin position="644"/>
        <end position="670"/>
    </location>
</feature>
<feature type="transmembrane region" description="Helical" evidence="9">
    <location>
        <begin position="492"/>
        <end position="513"/>
    </location>
</feature>
<evidence type="ECO:0000256" key="2">
    <source>
        <dbReference type="ARBA" id="ARBA00006434"/>
    </source>
</evidence>
<dbReference type="Gene3D" id="1.20.1730.10">
    <property type="entry name" value="Sodium/glucose cotransporter"/>
    <property type="match status" value="1"/>
</dbReference>
<dbReference type="GO" id="GO:0015606">
    <property type="term" value="F:spermidine transmembrane transporter activity"/>
    <property type="evidence" value="ECO:0007669"/>
    <property type="project" value="TreeGrafter"/>
</dbReference>
<comment type="similarity">
    <text evidence="2 7">Belongs to the sodium:solute symporter (SSF) (TC 2.A.21) family.</text>
</comment>
<dbReference type="PANTHER" id="PTHR46154">
    <property type="match status" value="1"/>
</dbReference>
<dbReference type="InterPro" id="IPR038377">
    <property type="entry name" value="Na/Glc_symporter_sf"/>
</dbReference>
<dbReference type="CDD" id="cd11476">
    <property type="entry name" value="SLC5sbd_DUR3"/>
    <property type="match status" value="1"/>
</dbReference>
<keyword evidence="11" id="KW-1185">Reference proteome</keyword>
<keyword evidence="5 9" id="KW-1133">Transmembrane helix</keyword>
<reference evidence="10 11" key="1">
    <citation type="submission" date="2016-03" db="EMBL/GenBank/DDBJ databases">
        <authorList>
            <person name="Devillers H."/>
        </authorList>
    </citation>
    <scope>NUCLEOTIDE SEQUENCE [LARGE SCALE GENOMIC DNA]</scope>
    <source>
        <strain evidence="10">CBS 10888</strain>
    </source>
</reference>
<dbReference type="OrthoDB" id="6132759at2759"/>
<dbReference type="GO" id="GO:0005886">
    <property type="term" value="C:plasma membrane"/>
    <property type="evidence" value="ECO:0007669"/>
    <property type="project" value="TreeGrafter"/>
</dbReference>
<dbReference type="AlphaFoldDB" id="A0A1G4INH6"/>
<dbReference type="GO" id="GO:0015204">
    <property type="term" value="F:urea transmembrane transporter activity"/>
    <property type="evidence" value="ECO:0007669"/>
    <property type="project" value="InterPro"/>
</dbReference>
<sequence length="670" mass="73283">MVQILDAGYGYGFVVGLGAAFALIMILVTKVLTKYMGEVQDSEHFSTASRSIKSGLISSAVVSSWCWPGTLLSSCVYTYRYGVAGGYWYGISGISHSMLFTLIALQMKRKATGAHTIVEIVRARFGKAAHCVYLFYSCGTNTIIASMLLLGCSQAFAHVADIHIVACAFLFPISVAAYTMLGGLKSTFLSDWIHTVIIYLVIICSLLVCYCTSDLIGSTGKMWDLLHEVSKTHPSAGHEGSYLTFSNKALVMLAWSQIMSGWATVFADPSYGQKAIAAKPMSTISGYVIGSLCWFIIPWSFGLGTALAALALTNNPASPTYPHPIPAMEVNMGMPLLYGLYAIMGKAGAAAGILVLFLSCTSSLSAELVSFSSVVTYDIYRAYVKPEATGRQLVTVSHISVVVFALFIAGLTVMFNYIGITISWILTFIGIILGAAPVGITLTLFWPRMSKYCFYYALPLGSATGLCCWIGACKHFYGAVNKDNLALVNSTIIANFSTFGSTVLYCVIVSYLFPSDNSLEDLGEKFQIGDDAKASEQKLMQLDEATKAKLDRIFKWASLGVFCIWLSFTFILPFPMYGQKYIMSKRFFKGWVVVSIIWLFIAFLYITFYPIYESRSALYHFFRKVMGKEESEKVVFLYGEEVESTSSEHGGKNSVVEAIAEKSGNSVSEP</sequence>
<evidence type="ECO:0000256" key="7">
    <source>
        <dbReference type="RuleBase" id="RU362091"/>
    </source>
</evidence>
<dbReference type="InterPro" id="IPR001734">
    <property type="entry name" value="Na/solute_symporter"/>
</dbReference>
<organism evidence="10 11">
    <name type="scientific">Lachancea dasiensis</name>
    <dbReference type="NCBI Taxonomy" id="1072105"/>
    <lineage>
        <taxon>Eukaryota</taxon>
        <taxon>Fungi</taxon>
        <taxon>Dikarya</taxon>
        <taxon>Ascomycota</taxon>
        <taxon>Saccharomycotina</taxon>
        <taxon>Saccharomycetes</taxon>
        <taxon>Saccharomycetales</taxon>
        <taxon>Saccharomycetaceae</taxon>
        <taxon>Lachancea</taxon>
    </lineage>
</organism>
<feature type="transmembrane region" description="Helical" evidence="9">
    <location>
        <begin position="590"/>
        <end position="612"/>
    </location>
</feature>
<dbReference type="PANTHER" id="PTHR46154:SF4">
    <property type="entry name" value="UREA ACTIVE TRANSPORTER"/>
    <property type="match status" value="1"/>
</dbReference>
<evidence type="ECO:0000256" key="8">
    <source>
        <dbReference type="SAM" id="MobiDB-lite"/>
    </source>
</evidence>
<feature type="transmembrane region" description="Helical" evidence="9">
    <location>
        <begin position="393"/>
        <end position="418"/>
    </location>
</feature>
<feature type="transmembrane region" description="Helical" evidence="9">
    <location>
        <begin position="86"/>
        <end position="105"/>
    </location>
</feature>
<feature type="transmembrane region" description="Helical" evidence="9">
    <location>
        <begin position="132"/>
        <end position="156"/>
    </location>
</feature>
<evidence type="ECO:0000313" key="10">
    <source>
        <dbReference type="EMBL" id="SCU78212.1"/>
    </source>
</evidence>
<keyword evidence="3" id="KW-0813">Transport</keyword>
<accession>A0A1G4INH6</accession>
<evidence type="ECO:0000256" key="3">
    <source>
        <dbReference type="ARBA" id="ARBA00022448"/>
    </source>
</evidence>
<protein>
    <submittedName>
        <fullName evidence="10">LADA_0A04456g1_1</fullName>
    </submittedName>
</protein>
<proteinExistence type="inferred from homology"/>
<evidence type="ECO:0000256" key="4">
    <source>
        <dbReference type="ARBA" id="ARBA00022692"/>
    </source>
</evidence>
<feature type="transmembrane region" description="Helical" evidence="9">
    <location>
        <begin position="336"/>
        <end position="358"/>
    </location>
</feature>
<gene>
    <name evidence="10" type="ORF">LADA_0A04456G</name>
</gene>
<evidence type="ECO:0000256" key="9">
    <source>
        <dbReference type="SAM" id="Phobius"/>
    </source>
</evidence>
<dbReference type="Proteomes" id="UP000190274">
    <property type="component" value="Chromosome A"/>
</dbReference>
<feature type="transmembrane region" description="Helical" evidence="9">
    <location>
        <begin position="453"/>
        <end position="472"/>
    </location>
</feature>
<evidence type="ECO:0000256" key="6">
    <source>
        <dbReference type="ARBA" id="ARBA00023136"/>
    </source>
</evidence>
<dbReference type="PROSITE" id="PS50283">
    <property type="entry name" value="NA_SOLUT_SYMP_3"/>
    <property type="match status" value="1"/>
</dbReference>
<dbReference type="EMBL" id="LT598460">
    <property type="protein sequence ID" value="SCU78212.1"/>
    <property type="molecule type" value="Genomic_DNA"/>
</dbReference>
<feature type="transmembrane region" description="Helical" evidence="9">
    <location>
        <begin position="556"/>
        <end position="578"/>
    </location>
</feature>
<keyword evidence="4 9" id="KW-0812">Transmembrane</keyword>
<feature type="transmembrane region" description="Helical" evidence="9">
    <location>
        <begin position="249"/>
        <end position="267"/>
    </location>
</feature>